<reference evidence="1" key="1">
    <citation type="submission" date="2014-09" db="EMBL/GenBank/DDBJ databases">
        <authorList>
            <person name="Magalhaes I.L.F."/>
            <person name="Oliveira U."/>
            <person name="Santos F.R."/>
            <person name="Vidigal T.H.D.A."/>
            <person name="Brescovit A.D."/>
            <person name="Santos A.J."/>
        </authorList>
    </citation>
    <scope>NUCLEOTIDE SEQUENCE</scope>
    <source>
        <tissue evidence="1">Shoot tissue taken approximately 20 cm above the soil surface</tissue>
    </source>
</reference>
<proteinExistence type="predicted"/>
<dbReference type="EMBL" id="GBRH01228700">
    <property type="protein sequence ID" value="JAD69195.1"/>
    <property type="molecule type" value="Transcribed_RNA"/>
</dbReference>
<organism evidence="1">
    <name type="scientific">Arundo donax</name>
    <name type="common">Giant reed</name>
    <name type="synonym">Donax arundinaceus</name>
    <dbReference type="NCBI Taxonomy" id="35708"/>
    <lineage>
        <taxon>Eukaryota</taxon>
        <taxon>Viridiplantae</taxon>
        <taxon>Streptophyta</taxon>
        <taxon>Embryophyta</taxon>
        <taxon>Tracheophyta</taxon>
        <taxon>Spermatophyta</taxon>
        <taxon>Magnoliopsida</taxon>
        <taxon>Liliopsida</taxon>
        <taxon>Poales</taxon>
        <taxon>Poaceae</taxon>
        <taxon>PACMAD clade</taxon>
        <taxon>Arundinoideae</taxon>
        <taxon>Arundineae</taxon>
        <taxon>Arundo</taxon>
    </lineage>
</organism>
<protein>
    <submittedName>
        <fullName evidence="1">Uncharacterized protein</fullName>
    </submittedName>
</protein>
<evidence type="ECO:0000313" key="1">
    <source>
        <dbReference type="EMBL" id="JAD69195.1"/>
    </source>
</evidence>
<sequence>MRTTPMPSSQASVSTMKVSAKFGKANTGVVIIALFRLLKACSA</sequence>
<reference evidence="1" key="2">
    <citation type="journal article" date="2015" name="Data Brief">
        <title>Shoot transcriptome of the giant reed, Arundo donax.</title>
        <authorList>
            <person name="Barrero R.A."/>
            <person name="Guerrero F.D."/>
            <person name="Moolhuijzen P."/>
            <person name="Goolsby J.A."/>
            <person name="Tidwell J."/>
            <person name="Bellgard S.E."/>
            <person name="Bellgard M.I."/>
        </authorList>
    </citation>
    <scope>NUCLEOTIDE SEQUENCE</scope>
    <source>
        <tissue evidence="1">Shoot tissue taken approximately 20 cm above the soil surface</tissue>
    </source>
</reference>
<name>A0A0A9C728_ARUDO</name>
<accession>A0A0A9C728</accession>
<dbReference type="AlphaFoldDB" id="A0A0A9C728"/>